<keyword evidence="1" id="KW-0378">Hydrolase</keyword>
<dbReference type="Gene3D" id="2.30.42.10">
    <property type="match status" value="1"/>
</dbReference>
<dbReference type="PROSITE" id="PS51786">
    <property type="entry name" value="LON_PROTEOLYTIC"/>
    <property type="match status" value="1"/>
</dbReference>
<dbReference type="InterPro" id="IPR001478">
    <property type="entry name" value="PDZ"/>
</dbReference>
<dbReference type="SUPFAM" id="SSF50156">
    <property type="entry name" value="PDZ domain-like"/>
    <property type="match status" value="1"/>
</dbReference>
<dbReference type="Gene3D" id="3.30.230.10">
    <property type="match status" value="1"/>
</dbReference>
<proteinExistence type="inferred from homology"/>
<keyword evidence="2" id="KW-0812">Transmembrane</keyword>
<dbReference type="SUPFAM" id="SSF54211">
    <property type="entry name" value="Ribosomal protein S5 domain 2-like"/>
    <property type="match status" value="1"/>
</dbReference>
<evidence type="ECO:0000259" key="3">
    <source>
        <dbReference type="PROSITE" id="PS50106"/>
    </source>
</evidence>
<keyword evidence="1" id="KW-0645">Protease</keyword>
<feature type="domain" description="PDZ" evidence="3">
    <location>
        <begin position="143"/>
        <end position="200"/>
    </location>
</feature>
<keyword evidence="2" id="KW-1133">Transmembrane helix</keyword>
<feature type="transmembrane region" description="Helical" evidence="2">
    <location>
        <begin position="28"/>
        <end position="50"/>
    </location>
</feature>
<dbReference type="EMBL" id="BAABBX010000005">
    <property type="protein sequence ID" value="GAA4185815.1"/>
    <property type="molecule type" value="Genomic_DNA"/>
</dbReference>
<evidence type="ECO:0000313" key="6">
    <source>
        <dbReference type="Proteomes" id="UP001500213"/>
    </source>
</evidence>
<dbReference type="Pfam" id="PF13180">
    <property type="entry name" value="PDZ_2"/>
    <property type="match status" value="1"/>
</dbReference>
<dbReference type="Pfam" id="PF05362">
    <property type="entry name" value="Lon_C"/>
    <property type="match status" value="1"/>
</dbReference>
<dbReference type="InterPro" id="IPR008269">
    <property type="entry name" value="Lon_proteolytic"/>
</dbReference>
<feature type="active site" evidence="1">
    <location>
        <position position="314"/>
    </location>
</feature>
<keyword evidence="1" id="KW-0720">Serine protease</keyword>
<evidence type="ECO:0000256" key="1">
    <source>
        <dbReference type="PROSITE-ProRule" id="PRU01122"/>
    </source>
</evidence>
<reference evidence="6" key="1">
    <citation type="journal article" date="2019" name="Int. J. Syst. Evol. Microbiol.">
        <title>The Global Catalogue of Microorganisms (GCM) 10K type strain sequencing project: providing services to taxonomists for standard genome sequencing and annotation.</title>
        <authorList>
            <consortium name="The Broad Institute Genomics Platform"/>
            <consortium name="The Broad Institute Genome Sequencing Center for Infectious Disease"/>
            <person name="Wu L."/>
            <person name="Ma J."/>
        </authorList>
    </citation>
    <scope>NUCLEOTIDE SEQUENCE [LARGE SCALE GENOMIC DNA]</scope>
    <source>
        <strain evidence="6">JCM 17593</strain>
    </source>
</reference>
<dbReference type="Proteomes" id="UP001500213">
    <property type="component" value="Unassembled WGS sequence"/>
</dbReference>
<dbReference type="InterPro" id="IPR036034">
    <property type="entry name" value="PDZ_sf"/>
</dbReference>
<dbReference type="SMART" id="SM00228">
    <property type="entry name" value="PDZ"/>
    <property type="match status" value="1"/>
</dbReference>
<dbReference type="PANTHER" id="PTHR10046">
    <property type="entry name" value="ATP DEPENDENT LON PROTEASE FAMILY MEMBER"/>
    <property type="match status" value="1"/>
</dbReference>
<evidence type="ECO:0000256" key="2">
    <source>
        <dbReference type="SAM" id="Phobius"/>
    </source>
</evidence>
<dbReference type="EC" id="3.4.21.53" evidence="1"/>
<sequence>MTLYSEEPENAVREREGERMPRAKRVGYLLLVASVAAILILGFAPSPYVIEQPGPVFNTLGVDTAVGQPKRDDAKPVLSIRDRKTYPTSGSLDLLTVNVVGNPQQLPNWFQVVTAWFQRSKSVVPVEAEFPRGQTADQANKQNAQLMSTSQQDATAAALVALGYDVEQHVVVVSVEKDSPADGHLKANDRITAVDGAKVQTVQDLRDAVQADHGGAVSVTIERDGTTQDVDITPKKSNGAWILGVVGGQQYGTLPVTVDFQLADIGGPSAGQMFALGIIDKLTPGYLNGGKRVAGTGTIDAAGNVGAIGGIRQKMFGAREAGATVFLAPQSNCDEVVGHVPDGLHVYAVKTLSDSLNVLKTVSDHGDTSKLASCHS</sequence>
<accession>A0ABP8ALG7</accession>
<dbReference type="InterPro" id="IPR014721">
    <property type="entry name" value="Ribsml_uS5_D2-typ_fold_subgr"/>
</dbReference>
<evidence type="ECO:0000313" key="5">
    <source>
        <dbReference type="EMBL" id="GAA4185815.1"/>
    </source>
</evidence>
<feature type="domain" description="Lon proteolytic" evidence="4">
    <location>
        <begin position="264"/>
        <end position="362"/>
    </location>
</feature>
<keyword evidence="6" id="KW-1185">Reference proteome</keyword>
<protein>
    <recommendedName>
        <fullName evidence="1">endopeptidase La</fullName>
        <ecNumber evidence="1">3.4.21.53</ecNumber>
    </recommendedName>
</protein>
<evidence type="ECO:0000259" key="4">
    <source>
        <dbReference type="PROSITE" id="PS51786"/>
    </source>
</evidence>
<dbReference type="CDD" id="cd23081">
    <property type="entry name" value="cpPDZ_EcRseP-like"/>
    <property type="match status" value="1"/>
</dbReference>
<dbReference type="PROSITE" id="PS50106">
    <property type="entry name" value="PDZ"/>
    <property type="match status" value="1"/>
</dbReference>
<comment type="caution">
    <text evidence="5">The sequence shown here is derived from an EMBL/GenBank/DDBJ whole genome shotgun (WGS) entry which is preliminary data.</text>
</comment>
<gene>
    <name evidence="5" type="ORF">GCM10022288_08440</name>
</gene>
<dbReference type="InterPro" id="IPR027065">
    <property type="entry name" value="Lon_Prtase"/>
</dbReference>
<dbReference type="RefSeq" id="WP_344774133.1">
    <property type="nucleotide sequence ID" value="NZ_BAABBX010000005.1"/>
</dbReference>
<comment type="similarity">
    <text evidence="1">Belongs to the peptidase S16 family.</text>
</comment>
<organism evidence="5 6">
    <name type="scientific">Gryllotalpicola kribbensis</name>
    <dbReference type="NCBI Taxonomy" id="993084"/>
    <lineage>
        <taxon>Bacteria</taxon>
        <taxon>Bacillati</taxon>
        <taxon>Actinomycetota</taxon>
        <taxon>Actinomycetes</taxon>
        <taxon>Micrococcales</taxon>
        <taxon>Microbacteriaceae</taxon>
        <taxon>Gryllotalpicola</taxon>
    </lineage>
</organism>
<keyword evidence="2" id="KW-0472">Membrane</keyword>
<comment type="catalytic activity">
    <reaction evidence="1">
        <text>Hydrolysis of proteins in presence of ATP.</text>
        <dbReference type="EC" id="3.4.21.53"/>
    </reaction>
</comment>
<feature type="active site" evidence="1">
    <location>
        <position position="269"/>
    </location>
</feature>
<dbReference type="InterPro" id="IPR020568">
    <property type="entry name" value="Ribosomal_Su5_D2-typ_SF"/>
</dbReference>
<name>A0ABP8ALG7_9MICO</name>